<protein>
    <recommendedName>
        <fullName evidence="3">Transposase</fullName>
    </recommendedName>
</protein>
<evidence type="ECO:0000313" key="2">
    <source>
        <dbReference type="Proteomes" id="UP000464507"/>
    </source>
</evidence>
<keyword evidence="2" id="KW-1185">Reference proteome</keyword>
<accession>A0A7L5AJ62</accession>
<dbReference type="OrthoDB" id="3837969at2"/>
<sequence length="630" mass="71203">MAIDIDCIDDTKKYGGFSQKEVDSRGRLDLTFENAQVRAASARVKSSGVVSLLAKWHEQDHPTPGAGGRPRSIYDHAILVGLMLLAQEHSPLFMRSLSLVFQFRLTPESRTLLGLPTPGEERSDMHFERQRWEKNTNNAYHRIIALMDPYPMKRYWSLTYTQVQEVLDAHDERREVQMKKRLDTFTNAFLLMTFNEQPRRIRRASKNIDLSIDQTFIAPATRKGYSKTTLAQRVQAEAEEGAVAPRSGPVDPFYGWYAKNDDDARHDYAPGTRDMTSPGRQSRANNVKLVWGMTVNTSVRVDSEQPGSTRFPKIAMAATLSLPNIGVSEEAVSVMRFALDTGLPPGIVSADKQYFANATVERLHQPVADLGFTPSTEYRIDRLGVQGGKAGAEYIEGDVYCPGTPQALKDTTKQFMAGEIGNDTFRQRIQERTQFVLRNKEKPDAKGRTPKMCPALGNSPTVTCPVREISTKAADKPRPGVDPEDVPEFLDNICTQHSVTFTEQDTIRQKQALPYQSKEWDNFHTHARQSIESLHEGFKDPGTEQMELSGRRRVRGFAAAQLFITILLVNYNLRKIASFLWDEEHGTTAPTNPIMRRRDRIWDNPYTKTLARESALELQRLGKLISPLRT</sequence>
<dbReference type="AlphaFoldDB" id="A0A7L5AJ62"/>
<proteinExistence type="predicted"/>
<dbReference type="EMBL" id="CP017146">
    <property type="protein sequence ID" value="QHO70367.1"/>
    <property type="molecule type" value="Genomic_DNA"/>
</dbReference>
<gene>
    <name evidence="1" type="ORF">BHD05_12610</name>
</gene>
<name>A0A7L5AJ62_9MICO</name>
<dbReference type="KEGG" id="mant:BHD05_12610"/>
<evidence type="ECO:0008006" key="3">
    <source>
        <dbReference type="Google" id="ProtNLM"/>
    </source>
</evidence>
<dbReference type="Proteomes" id="UP000464507">
    <property type="component" value="Chromosome"/>
</dbReference>
<reference evidence="1 2" key="1">
    <citation type="submission" date="2016-09" db="EMBL/GenBank/DDBJ databases">
        <title>Complete genome sequence of microbes from the polar regions.</title>
        <authorList>
            <person name="Liao L."/>
            <person name="Chen B."/>
        </authorList>
    </citation>
    <scope>NUCLEOTIDE SEQUENCE [LARGE SCALE GENOMIC DNA]</scope>
    <source>
        <strain evidence="1 2">ZS314</strain>
    </source>
</reference>
<organism evidence="1 2">
    <name type="scientific">Marisediminicola antarctica</name>
    <dbReference type="NCBI Taxonomy" id="674079"/>
    <lineage>
        <taxon>Bacteria</taxon>
        <taxon>Bacillati</taxon>
        <taxon>Actinomycetota</taxon>
        <taxon>Actinomycetes</taxon>
        <taxon>Micrococcales</taxon>
        <taxon>Microbacteriaceae</taxon>
        <taxon>Marisediminicola</taxon>
    </lineage>
</organism>
<dbReference type="RefSeq" id="WP_161886750.1">
    <property type="nucleotide sequence ID" value="NZ_CP017146.1"/>
</dbReference>
<evidence type="ECO:0000313" key="1">
    <source>
        <dbReference type="EMBL" id="QHO70367.1"/>
    </source>
</evidence>